<name>A0A916JZN9_9BACL</name>
<dbReference type="EMBL" id="CAJVAS010000005">
    <property type="protein sequence ID" value="CAG7613377.1"/>
    <property type="molecule type" value="Genomic_DNA"/>
</dbReference>
<evidence type="ECO:0000256" key="1">
    <source>
        <dbReference type="ARBA" id="ARBA00008987"/>
    </source>
</evidence>
<evidence type="ECO:0000259" key="6">
    <source>
        <dbReference type="PROSITE" id="PS51352"/>
    </source>
</evidence>
<proteinExistence type="inferred from homology"/>
<dbReference type="AlphaFoldDB" id="A0A916JZN9"/>
<comment type="caution">
    <text evidence="7">The sequence shown here is derived from an EMBL/GenBank/DDBJ whole genome shotgun (WGS) entry which is preliminary data.</text>
</comment>
<keyword evidence="3" id="KW-1015">Disulfide bond</keyword>
<feature type="domain" description="Thioredoxin" evidence="6">
    <location>
        <begin position="41"/>
        <end position="160"/>
    </location>
</feature>
<dbReference type="GO" id="GO:0005737">
    <property type="term" value="C:cytoplasm"/>
    <property type="evidence" value="ECO:0007669"/>
    <property type="project" value="TreeGrafter"/>
</dbReference>
<evidence type="ECO:0000313" key="8">
    <source>
        <dbReference type="Proteomes" id="UP000693672"/>
    </source>
</evidence>
<comment type="similarity">
    <text evidence="1">Belongs to the thioredoxin family.</text>
</comment>
<dbReference type="InterPro" id="IPR013766">
    <property type="entry name" value="Thioredoxin_domain"/>
</dbReference>
<evidence type="ECO:0000256" key="4">
    <source>
        <dbReference type="ARBA" id="ARBA00023284"/>
    </source>
</evidence>
<protein>
    <recommendedName>
        <fullName evidence="2">Thioredoxin</fullName>
    </recommendedName>
</protein>
<dbReference type="PROSITE" id="PS00194">
    <property type="entry name" value="THIOREDOXIN_1"/>
    <property type="match status" value="1"/>
</dbReference>
<evidence type="ECO:0000256" key="2">
    <source>
        <dbReference type="ARBA" id="ARBA00020570"/>
    </source>
</evidence>
<organism evidence="7 8">
    <name type="scientific">Paenibacillus solanacearum</name>
    <dbReference type="NCBI Taxonomy" id="2048548"/>
    <lineage>
        <taxon>Bacteria</taxon>
        <taxon>Bacillati</taxon>
        <taxon>Bacillota</taxon>
        <taxon>Bacilli</taxon>
        <taxon>Bacillales</taxon>
        <taxon>Paenibacillaceae</taxon>
        <taxon>Paenibacillus</taxon>
    </lineage>
</organism>
<evidence type="ECO:0000313" key="7">
    <source>
        <dbReference type="EMBL" id="CAG7613377.1"/>
    </source>
</evidence>
<dbReference type="GO" id="GO:0015035">
    <property type="term" value="F:protein-disulfide reductase activity"/>
    <property type="evidence" value="ECO:0007669"/>
    <property type="project" value="TreeGrafter"/>
</dbReference>
<dbReference type="InterPro" id="IPR017937">
    <property type="entry name" value="Thioredoxin_CS"/>
</dbReference>
<keyword evidence="5" id="KW-1133">Transmembrane helix</keyword>
<keyword evidence="4" id="KW-0676">Redox-active center</keyword>
<keyword evidence="5" id="KW-0812">Transmembrane</keyword>
<dbReference type="CDD" id="cd02947">
    <property type="entry name" value="TRX_family"/>
    <property type="match status" value="1"/>
</dbReference>
<sequence>MRKLAIYFSIIVVLFISGYLINQHTTQAKYAKYANNVYGISPENLNPESLKLLDDPNYQNIILPVELDQKIANKENFFLYYFGSTCPHCRATSPILMPLAKEMNVTLRQFNLDEFKDGWEHYKIRGTPTVIYYKAGIEVERLEGEQSKEAFKNFMAKYKQ</sequence>
<keyword evidence="8" id="KW-1185">Reference proteome</keyword>
<feature type="transmembrane region" description="Helical" evidence="5">
    <location>
        <begin position="6"/>
        <end position="22"/>
    </location>
</feature>
<evidence type="ECO:0000256" key="3">
    <source>
        <dbReference type="ARBA" id="ARBA00023157"/>
    </source>
</evidence>
<keyword evidence="5" id="KW-0472">Membrane</keyword>
<gene>
    <name evidence="7" type="ORF">PAESOLCIP111_01596</name>
</gene>
<evidence type="ECO:0000256" key="5">
    <source>
        <dbReference type="SAM" id="Phobius"/>
    </source>
</evidence>
<dbReference type="PROSITE" id="PS51352">
    <property type="entry name" value="THIOREDOXIN_2"/>
    <property type="match status" value="1"/>
</dbReference>
<dbReference type="PANTHER" id="PTHR45663:SF11">
    <property type="entry name" value="GEO12009P1"/>
    <property type="match status" value="1"/>
</dbReference>
<accession>A0A916JZN9</accession>
<dbReference type="PANTHER" id="PTHR45663">
    <property type="entry name" value="GEO12009P1"/>
    <property type="match status" value="1"/>
</dbReference>
<dbReference type="Proteomes" id="UP000693672">
    <property type="component" value="Unassembled WGS sequence"/>
</dbReference>
<dbReference type="RefSeq" id="WP_218091404.1">
    <property type="nucleotide sequence ID" value="NZ_CAJVAS010000005.1"/>
</dbReference>
<dbReference type="Pfam" id="PF00085">
    <property type="entry name" value="Thioredoxin"/>
    <property type="match status" value="1"/>
</dbReference>
<reference evidence="7" key="1">
    <citation type="submission" date="2021-06" db="EMBL/GenBank/DDBJ databases">
        <authorList>
            <person name="Criscuolo A."/>
        </authorList>
    </citation>
    <scope>NUCLEOTIDE SEQUENCE</scope>
    <source>
        <strain evidence="7">CIP111600</strain>
    </source>
</reference>